<reference evidence="2 4" key="2">
    <citation type="journal article" date="2013" name="Nature">
        <title>Insights into bilaterian evolution from three spiralian genomes.</title>
        <authorList>
            <person name="Simakov O."/>
            <person name="Marletaz F."/>
            <person name="Cho S.J."/>
            <person name="Edsinger-Gonzales E."/>
            <person name="Havlak P."/>
            <person name="Hellsten U."/>
            <person name="Kuo D.H."/>
            <person name="Larsson T."/>
            <person name="Lv J."/>
            <person name="Arendt D."/>
            <person name="Savage R."/>
            <person name="Osoegawa K."/>
            <person name="de Jong P."/>
            <person name="Grimwood J."/>
            <person name="Chapman J.A."/>
            <person name="Shapiro H."/>
            <person name="Aerts A."/>
            <person name="Otillar R.P."/>
            <person name="Terry A.Y."/>
            <person name="Boore J.L."/>
            <person name="Grigoriev I.V."/>
            <person name="Lindberg D.R."/>
            <person name="Seaver E.C."/>
            <person name="Weisblat D.A."/>
            <person name="Putnam N.H."/>
            <person name="Rokhsar D.S."/>
        </authorList>
    </citation>
    <scope>NUCLEOTIDE SEQUENCE</scope>
    <source>
        <strain evidence="2 4">I ESC-2004</strain>
    </source>
</reference>
<accession>R7VIR8</accession>
<evidence type="ECO:0000313" key="4">
    <source>
        <dbReference type="Proteomes" id="UP000014760"/>
    </source>
</evidence>
<keyword evidence="1" id="KW-1133">Transmembrane helix</keyword>
<keyword evidence="1" id="KW-0812">Transmembrane</keyword>
<evidence type="ECO:0000256" key="1">
    <source>
        <dbReference type="SAM" id="Phobius"/>
    </source>
</evidence>
<dbReference type="OrthoDB" id="419709at2759"/>
<dbReference type="EnsemblMetazoa" id="CapteT218447">
    <property type="protein sequence ID" value="CapteP218447"/>
    <property type="gene ID" value="CapteG218447"/>
</dbReference>
<reference evidence="3" key="3">
    <citation type="submission" date="2015-06" db="UniProtKB">
        <authorList>
            <consortium name="EnsemblMetazoa"/>
        </authorList>
    </citation>
    <scope>IDENTIFICATION</scope>
</reference>
<gene>
    <name evidence="2" type="ORF">CAPTEDRAFT_218447</name>
</gene>
<dbReference type="EMBL" id="AMQN01000502">
    <property type="status" value="NOT_ANNOTATED_CDS"/>
    <property type="molecule type" value="Genomic_DNA"/>
</dbReference>
<sequence>MKRAASEGFLQRFTRRVRSGIVHNWLLIYLVLLITGTFFLTRSSSSRDEGVWDELDGQGVAYARDGEVVNIDLSSSMLYSREPKESTFQPFFSKRPMVLWSTDFYVSPIYDLKHLLGPLGVKFIDKSLSDTCERTKTCANGIRVLNRHNAMTLTQATIDAFYKEYKDDPEIKKVDAFVCFYPVSLCRLYAPFNKSLILIASHRYELGQTDHWSAWNRQLTELAADPKNIIAATNKYDAEYIKYFTGLQPYVIPSYCGYITVKYNPVRRGFLLSAGRDRRVWNAFLTQYDAVCEAMNCSMDLQPLRRKYPSYSYRDIASHQGIVHVPHQVSAMSLFEQYRMNIPIFFPSVELLSNWQLKYMVMPERTLAGVDGSRSAYSAIQPHPSQKDTPNPNNDRELHAIKFWLKFADFYQLPYIVYYDSFDDLVRKMESSNLEYISLRMHWHNEVFREELMAKWRHILTTVAQHSPHHPE</sequence>
<evidence type="ECO:0000313" key="2">
    <source>
        <dbReference type="EMBL" id="ELU18723.1"/>
    </source>
</evidence>
<reference evidence="4" key="1">
    <citation type="submission" date="2012-12" db="EMBL/GenBank/DDBJ databases">
        <authorList>
            <person name="Hellsten U."/>
            <person name="Grimwood J."/>
            <person name="Chapman J.A."/>
            <person name="Shapiro H."/>
            <person name="Aerts A."/>
            <person name="Otillar R.P."/>
            <person name="Terry A.Y."/>
            <person name="Boore J.L."/>
            <person name="Simakov O."/>
            <person name="Marletaz F."/>
            <person name="Cho S.-J."/>
            <person name="Edsinger-Gonzales E."/>
            <person name="Havlak P."/>
            <person name="Kuo D.-H."/>
            <person name="Larsson T."/>
            <person name="Lv J."/>
            <person name="Arendt D."/>
            <person name="Savage R."/>
            <person name="Osoegawa K."/>
            <person name="de Jong P."/>
            <person name="Lindberg D.R."/>
            <person name="Seaver E.C."/>
            <person name="Weisblat D.A."/>
            <person name="Putnam N.H."/>
            <person name="Grigoriev I.V."/>
            <person name="Rokhsar D.S."/>
        </authorList>
    </citation>
    <scope>NUCLEOTIDE SEQUENCE</scope>
    <source>
        <strain evidence="4">I ESC-2004</strain>
    </source>
</reference>
<dbReference type="HOGENOM" id="CLU_046470_0_0_1"/>
<dbReference type="EMBL" id="KB291799">
    <property type="protein sequence ID" value="ELU18723.1"/>
    <property type="molecule type" value="Genomic_DNA"/>
</dbReference>
<proteinExistence type="predicted"/>
<feature type="transmembrane region" description="Helical" evidence="1">
    <location>
        <begin position="21"/>
        <end position="40"/>
    </location>
</feature>
<dbReference type="Proteomes" id="UP000014760">
    <property type="component" value="Unassembled WGS sequence"/>
</dbReference>
<keyword evidence="1" id="KW-0472">Membrane</keyword>
<dbReference type="AlphaFoldDB" id="R7VIR8"/>
<evidence type="ECO:0000313" key="3">
    <source>
        <dbReference type="EnsemblMetazoa" id="CapteP218447"/>
    </source>
</evidence>
<protein>
    <submittedName>
        <fullName evidence="2 3">Uncharacterized protein</fullName>
    </submittedName>
</protein>
<organism evidence="2">
    <name type="scientific">Capitella teleta</name>
    <name type="common">Polychaete worm</name>
    <dbReference type="NCBI Taxonomy" id="283909"/>
    <lineage>
        <taxon>Eukaryota</taxon>
        <taxon>Metazoa</taxon>
        <taxon>Spiralia</taxon>
        <taxon>Lophotrochozoa</taxon>
        <taxon>Annelida</taxon>
        <taxon>Polychaeta</taxon>
        <taxon>Sedentaria</taxon>
        <taxon>Scolecida</taxon>
        <taxon>Capitellidae</taxon>
        <taxon>Capitella</taxon>
    </lineage>
</organism>
<dbReference type="OMA" id="ICEAYMA"/>
<keyword evidence="4" id="KW-1185">Reference proteome</keyword>
<name>R7VIR8_CAPTE</name>